<dbReference type="PANTHER" id="PTHR23132:SF23">
    <property type="entry name" value="D-ALANINE--D-ALANINE LIGASE B"/>
    <property type="match status" value="1"/>
</dbReference>
<dbReference type="InterPro" id="IPR011761">
    <property type="entry name" value="ATP-grasp"/>
</dbReference>
<dbReference type="PROSITE" id="PS50975">
    <property type="entry name" value="ATP_GRASP"/>
    <property type="match status" value="1"/>
</dbReference>
<dbReference type="Proteomes" id="UP000229502">
    <property type="component" value="Unassembled WGS sequence"/>
</dbReference>
<dbReference type="Pfam" id="PF07478">
    <property type="entry name" value="Dala_Dala_lig_C"/>
    <property type="match status" value="1"/>
</dbReference>
<keyword evidence="2" id="KW-0436">Ligase</keyword>
<comment type="similarity">
    <text evidence="1">Belongs to the D-alanine--D-alanine ligase family.</text>
</comment>
<dbReference type="AlphaFoldDB" id="A0A2M6YS29"/>
<dbReference type="GO" id="GO:0008716">
    <property type="term" value="F:D-alanine-D-alanine ligase activity"/>
    <property type="evidence" value="ECO:0007669"/>
    <property type="project" value="InterPro"/>
</dbReference>
<sequence>MVKPVSQGSSAGITNKSIVNNLEELKEQVKTITQTFSAPALVETFLPGRDFSVPMMGNPPKIYPVIESNHTTLPKGYQPIDSLEVKWYLEEEGGSDHLVCPPKIDAELKNKIEDICKKTWNALNILDWCRIDVRCDDENNPHVLDINSPCGMIPPAISMTSYFAFSARTIGISFEELLKTLIGTALKRYSK</sequence>
<dbReference type="GO" id="GO:0046872">
    <property type="term" value="F:metal ion binding"/>
    <property type="evidence" value="ECO:0007669"/>
    <property type="project" value="InterPro"/>
</dbReference>
<dbReference type="EMBL" id="PEWZ01000018">
    <property type="protein sequence ID" value="PIU36304.1"/>
    <property type="molecule type" value="Genomic_DNA"/>
</dbReference>
<dbReference type="InterPro" id="IPR013815">
    <property type="entry name" value="ATP_grasp_subdomain_1"/>
</dbReference>
<dbReference type="GO" id="GO:0005524">
    <property type="term" value="F:ATP binding"/>
    <property type="evidence" value="ECO:0007669"/>
    <property type="project" value="UniProtKB-UniRule"/>
</dbReference>
<dbReference type="Gene3D" id="3.30.470.20">
    <property type="entry name" value="ATP-grasp fold, B domain"/>
    <property type="match status" value="1"/>
</dbReference>
<evidence type="ECO:0000256" key="2">
    <source>
        <dbReference type="ARBA" id="ARBA00022598"/>
    </source>
</evidence>
<accession>A0A2M6YS29</accession>
<dbReference type="PANTHER" id="PTHR23132">
    <property type="entry name" value="D-ALANINE--D-ALANINE LIGASE"/>
    <property type="match status" value="1"/>
</dbReference>
<dbReference type="SUPFAM" id="SSF56059">
    <property type="entry name" value="Glutathione synthetase ATP-binding domain-like"/>
    <property type="match status" value="1"/>
</dbReference>
<protein>
    <recommendedName>
        <fullName evidence="4">ATP-grasp domain-containing protein</fullName>
    </recommendedName>
</protein>
<keyword evidence="3" id="KW-0547">Nucleotide-binding</keyword>
<dbReference type="InterPro" id="IPR011095">
    <property type="entry name" value="Dala_Dala_lig_C"/>
</dbReference>
<reference evidence="6" key="1">
    <citation type="submission" date="2017-09" db="EMBL/GenBank/DDBJ databases">
        <title>Depth-based differentiation of microbial function through sediment-hosted aquifers and enrichment of novel symbionts in the deep terrestrial subsurface.</title>
        <authorList>
            <person name="Probst A.J."/>
            <person name="Ladd B."/>
            <person name="Jarett J.K."/>
            <person name="Geller-Mcgrath D.E."/>
            <person name="Sieber C.M.K."/>
            <person name="Emerson J.B."/>
            <person name="Anantharaman K."/>
            <person name="Thomas B.C."/>
            <person name="Malmstrom R."/>
            <person name="Stieglmeier M."/>
            <person name="Klingl A."/>
            <person name="Woyke T."/>
            <person name="Ryan C.M."/>
            <person name="Banfield J.F."/>
        </authorList>
    </citation>
    <scope>NUCLEOTIDE SEQUENCE [LARGE SCALE GENOMIC DNA]</scope>
</reference>
<gene>
    <name evidence="5" type="ORF">COT03_00300</name>
</gene>
<proteinExistence type="inferred from homology"/>
<evidence type="ECO:0000313" key="6">
    <source>
        <dbReference type="Proteomes" id="UP000229502"/>
    </source>
</evidence>
<evidence type="ECO:0000256" key="3">
    <source>
        <dbReference type="PROSITE-ProRule" id="PRU00409"/>
    </source>
</evidence>
<keyword evidence="3" id="KW-0067">ATP-binding</keyword>
<evidence type="ECO:0000256" key="1">
    <source>
        <dbReference type="ARBA" id="ARBA00010871"/>
    </source>
</evidence>
<comment type="caution">
    <text evidence="5">The sequence shown here is derived from an EMBL/GenBank/DDBJ whole genome shotgun (WGS) entry which is preliminary data.</text>
</comment>
<organism evidence="5 6">
    <name type="scientific">Candidatus Shapirobacteria bacterium CG07_land_8_20_14_0_80_39_18</name>
    <dbReference type="NCBI Taxonomy" id="1974882"/>
    <lineage>
        <taxon>Bacteria</taxon>
        <taxon>Candidatus Shapironibacteriota</taxon>
    </lineage>
</organism>
<evidence type="ECO:0000313" key="5">
    <source>
        <dbReference type="EMBL" id="PIU36304.1"/>
    </source>
</evidence>
<evidence type="ECO:0000259" key="4">
    <source>
        <dbReference type="PROSITE" id="PS50975"/>
    </source>
</evidence>
<feature type="domain" description="ATP-grasp" evidence="4">
    <location>
        <begin position="1"/>
        <end position="183"/>
    </location>
</feature>
<dbReference type="Gene3D" id="3.30.1490.20">
    <property type="entry name" value="ATP-grasp fold, A domain"/>
    <property type="match status" value="1"/>
</dbReference>
<name>A0A2M6YS29_9BACT</name>